<evidence type="ECO:0000313" key="2">
    <source>
        <dbReference type="EnsemblMetazoa" id="AATE016014-PA.1"/>
    </source>
</evidence>
<feature type="compositionally biased region" description="Polar residues" evidence="1">
    <location>
        <begin position="1"/>
        <end position="52"/>
    </location>
</feature>
<proteinExistence type="predicted"/>
<reference evidence="2" key="1">
    <citation type="submission" date="2022-08" db="UniProtKB">
        <authorList>
            <consortium name="EnsemblMetazoa"/>
        </authorList>
    </citation>
    <scope>IDENTIFICATION</scope>
    <source>
        <strain evidence="2">EBRO</strain>
    </source>
</reference>
<dbReference type="EnsemblMetazoa" id="AATE016014-RA">
    <property type="protein sequence ID" value="AATE016014-PA.1"/>
    <property type="gene ID" value="AATE016014"/>
</dbReference>
<protein>
    <submittedName>
        <fullName evidence="2">Uncharacterized protein</fullName>
    </submittedName>
</protein>
<feature type="region of interest" description="Disordered" evidence="1">
    <location>
        <begin position="249"/>
        <end position="282"/>
    </location>
</feature>
<sequence>MSRVVGQQSPSEPSARMQNSDISTSVGSCGTIPCTSRSSAEGNQAGSVSSMTWMPHNLREEKRRKRASQRITRIAATLRGELQEGCDQNRDHGDRGDVLPAQHPVQARPGAGHQLDIIRESTAVGKEQISNVIISFGTFGNSFMSISEVLTPSSVPNCESMPSVNSIRKNSTAHTCAAGNWLMASVKMMKASPVPEALWREKGEKACHRRHLATFGHTGNERCKAAKELNAIRPPKASPREKKICVPASSHTTGSRMDSQRGVNRCAMPSNAPAKGKRRKDNATFECDAAEEEDDEHHVREDGGDIDDLAGLGDALDHAEVHQRPGGNERHRDGVVDPFRLVHARRNLQRLAVPVPLRALGPRQRRLEAVQQVDQAPGDDGVVVERHDVADERGRDADAAEVAGHLVPHPDRALAQPLPDGQLQVEDGQALEQQHDEVRHQERTAAVLLREVRETPHVAEPDGVAAKRKRSEERWLAHGTARAHEAVTSLPDGGQQECPLAVPALALILRPLDDGCGLLLLLLLLLRHDRRLHGQLARPGGAGRGRSQIQYSAHRRIVVADECLTTIVRACNPGKRAGNGGGVVLLAAGHSAGSYTI</sequence>
<feature type="region of interest" description="Disordered" evidence="1">
    <location>
        <begin position="1"/>
        <end position="68"/>
    </location>
</feature>
<accession>A0A182JDG8</accession>
<organism evidence="2">
    <name type="scientific">Anopheles atroparvus</name>
    <name type="common">European mosquito</name>
    <dbReference type="NCBI Taxonomy" id="41427"/>
    <lineage>
        <taxon>Eukaryota</taxon>
        <taxon>Metazoa</taxon>
        <taxon>Ecdysozoa</taxon>
        <taxon>Arthropoda</taxon>
        <taxon>Hexapoda</taxon>
        <taxon>Insecta</taxon>
        <taxon>Pterygota</taxon>
        <taxon>Neoptera</taxon>
        <taxon>Endopterygota</taxon>
        <taxon>Diptera</taxon>
        <taxon>Nematocera</taxon>
        <taxon>Culicoidea</taxon>
        <taxon>Culicidae</taxon>
        <taxon>Anophelinae</taxon>
        <taxon>Anopheles</taxon>
    </lineage>
</organism>
<evidence type="ECO:0000256" key="1">
    <source>
        <dbReference type="SAM" id="MobiDB-lite"/>
    </source>
</evidence>
<dbReference type="AlphaFoldDB" id="A0A182JDG8"/>
<name>A0A182JDG8_ANOAO</name>
<dbReference type="VEuPathDB" id="VectorBase:AATE016014"/>